<dbReference type="Pfam" id="PF07638">
    <property type="entry name" value="Sigma70_ECF"/>
    <property type="match status" value="1"/>
</dbReference>
<evidence type="ECO:0000313" key="2">
    <source>
        <dbReference type="EMBL" id="QTD49222.1"/>
    </source>
</evidence>
<feature type="domain" description="RNA polymerase sigma-70 ECF-like HTH" evidence="1">
    <location>
        <begin position="14"/>
        <end position="177"/>
    </location>
</feature>
<dbReference type="KEGG" id="scor:J3U87_26860"/>
<dbReference type="EMBL" id="CP071793">
    <property type="protein sequence ID" value="QTD49222.1"/>
    <property type="molecule type" value="Genomic_DNA"/>
</dbReference>
<dbReference type="AlphaFoldDB" id="A0A8A4TJ94"/>
<protein>
    <recommendedName>
        <fullName evidence="1">RNA polymerase sigma-70 ECF-like HTH domain-containing protein</fullName>
    </recommendedName>
</protein>
<dbReference type="InterPro" id="IPR053812">
    <property type="entry name" value="HTH_Sigma70_ECF-like"/>
</dbReference>
<proteinExistence type="predicted"/>
<dbReference type="Proteomes" id="UP000663929">
    <property type="component" value="Chromosome"/>
</dbReference>
<reference evidence="2" key="1">
    <citation type="submission" date="2021-03" db="EMBL/GenBank/DDBJ databases">
        <title>Acanthopleuribacteraceae sp. M133.</title>
        <authorList>
            <person name="Wang G."/>
        </authorList>
    </citation>
    <scope>NUCLEOTIDE SEQUENCE</scope>
    <source>
        <strain evidence="2">M133</strain>
    </source>
</reference>
<gene>
    <name evidence="2" type="ORF">J3U87_26860</name>
</gene>
<evidence type="ECO:0000313" key="3">
    <source>
        <dbReference type="Proteomes" id="UP000663929"/>
    </source>
</evidence>
<accession>A0A8A4TJ94</accession>
<name>A0A8A4TJ94_SULCO</name>
<organism evidence="2 3">
    <name type="scientific">Sulfidibacter corallicola</name>
    <dbReference type="NCBI Taxonomy" id="2818388"/>
    <lineage>
        <taxon>Bacteria</taxon>
        <taxon>Pseudomonadati</taxon>
        <taxon>Acidobacteriota</taxon>
        <taxon>Holophagae</taxon>
        <taxon>Acanthopleuribacterales</taxon>
        <taxon>Acanthopleuribacteraceae</taxon>
        <taxon>Sulfidibacter</taxon>
    </lineage>
</organism>
<evidence type="ECO:0000259" key="1">
    <source>
        <dbReference type="Pfam" id="PF07638"/>
    </source>
</evidence>
<dbReference type="RefSeq" id="WP_237378865.1">
    <property type="nucleotide sequence ID" value="NZ_CP071793.1"/>
</dbReference>
<sequence length="202" mass="23656">MNKRQFPFAGDLNRDITQLLLRWQDGEPGSMDELWPAVANELRKLSRKVLREFVSDHRRGVDMCTTDLLHQAFPKLSEYRGDPERPWQNRREFYALAKKILLWVLLNHEKYQLRHGGRFEGEEVNDQIQVKPPPLGPEQLLGLQRALDLLEQIDPVQAKIVKLRFFEDATIDQIIRETSYGRTKVFLELKAALGFLRHKLTA</sequence>
<keyword evidence="3" id="KW-1185">Reference proteome</keyword>